<dbReference type="PANTHER" id="PTHR10977">
    <property type="entry name" value="DIPHOSPHOMEVALONATE DECARBOXYLASE"/>
    <property type="match status" value="1"/>
</dbReference>
<evidence type="ECO:0000313" key="3">
    <source>
        <dbReference type="Proteomes" id="UP000054937"/>
    </source>
</evidence>
<name>A0A0V0QMM7_PSEPJ</name>
<evidence type="ECO:0000259" key="1">
    <source>
        <dbReference type="Pfam" id="PF22700"/>
    </source>
</evidence>
<dbReference type="Gene3D" id="3.30.230.10">
    <property type="match status" value="1"/>
</dbReference>
<gene>
    <name evidence="2" type="ORF">PPERSA_04139</name>
</gene>
<sequence length="177" mass="20345">MFEIQAEFKTSPNIAVIKYWGKLDEDYIIPLNPSIGFTLNTDDLCTKTKVILSTENKEDTLLLNNENFGINKRLRRILDTFKSNHLDSLLEKIQKEKGITLNKNQFQYFKIESVNDFPTASGLASSASGLAAISVCLCHIFQNTFKYQFFLIQTQLSSFVYSFNSINHNFQLPFFMT</sequence>
<feature type="domain" description="Diphosphomevalonate decarboxylase-like N-terminal" evidence="1">
    <location>
        <begin position="12"/>
        <end position="145"/>
    </location>
</feature>
<keyword evidence="2" id="KW-0687">Ribonucleoprotein</keyword>
<dbReference type="SUPFAM" id="SSF54211">
    <property type="entry name" value="Ribosomal protein S5 domain 2-like"/>
    <property type="match status" value="1"/>
</dbReference>
<dbReference type="PANTHER" id="PTHR10977:SF3">
    <property type="entry name" value="DIPHOSPHOMEVALONATE DECARBOXYLASE"/>
    <property type="match status" value="1"/>
</dbReference>
<dbReference type="Pfam" id="PF22700">
    <property type="entry name" value="MVD-like_N"/>
    <property type="match status" value="1"/>
</dbReference>
<dbReference type="InterPro" id="IPR014721">
    <property type="entry name" value="Ribsml_uS5_D2-typ_fold_subgr"/>
</dbReference>
<dbReference type="InParanoid" id="A0A0V0QMM7"/>
<dbReference type="AlphaFoldDB" id="A0A0V0QMM7"/>
<reference evidence="2 3" key="1">
    <citation type="journal article" date="2015" name="Sci. Rep.">
        <title>Genome of the facultative scuticociliatosis pathogen Pseudocohnilembus persalinus provides insight into its virulence through horizontal gene transfer.</title>
        <authorList>
            <person name="Xiong J."/>
            <person name="Wang G."/>
            <person name="Cheng J."/>
            <person name="Tian M."/>
            <person name="Pan X."/>
            <person name="Warren A."/>
            <person name="Jiang C."/>
            <person name="Yuan D."/>
            <person name="Miao W."/>
        </authorList>
    </citation>
    <scope>NUCLEOTIDE SEQUENCE [LARGE SCALE GENOMIC DNA]</scope>
    <source>
        <strain evidence="2">36N120E</strain>
    </source>
</reference>
<organism evidence="2 3">
    <name type="scientific">Pseudocohnilembus persalinus</name>
    <name type="common">Ciliate</name>
    <dbReference type="NCBI Taxonomy" id="266149"/>
    <lineage>
        <taxon>Eukaryota</taxon>
        <taxon>Sar</taxon>
        <taxon>Alveolata</taxon>
        <taxon>Ciliophora</taxon>
        <taxon>Intramacronucleata</taxon>
        <taxon>Oligohymenophorea</taxon>
        <taxon>Scuticociliatia</taxon>
        <taxon>Philasterida</taxon>
        <taxon>Pseudocohnilembidae</taxon>
        <taxon>Pseudocohnilembus</taxon>
    </lineage>
</organism>
<dbReference type="InterPro" id="IPR020568">
    <property type="entry name" value="Ribosomal_Su5_D2-typ_SF"/>
</dbReference>
<dbReference type="GO" id="GO:0019287">
    <property type="term" value="P:isopentenyl diphosphate biosynthetic process, mevalonate pathway"/>
    <property type="evidence" value="ECO:0007669"/>
    <property type="project" value="TreeGrafter"/>
</dbReference>
<proteinExistence type="predicted"/>
<comment type="caution">
    <text evidence="2">The sequence shown here is derived from an EMBL/GenBank/DDBJ whole genome shotgun (WGS) entry which is preliminary data.</text>
</comment>
<dbReference type="InterPro" id="IPR053859">
    <property type="entry name" value="MVD-like_N"/>
</dbReference>
<dbReference type="GO" id="GO:0005840">
    <property type="term" value="C:ribosome"/>
    <property type="evidence" value="ECO:0007669"/>
    <property type="project" value="UniProtKB-KW"/>
</dbReference>
<accession>A0A0V0QMM7</accession>
<dbReference type="GO" id="GO:0004163">
    <property type="term" value="F:diphosphomevalonate decarboxylase activity"/>
    <property type="evidence" value="ECO:0007669"/>
    <property type="project" value="TreeGrafter"/>
</dbReference>
<dbReference type="Proteomes" id="UP000054937">
    <property type="component" value="Unassembled WGS sequence"/>
</dbReference>
<dbReference type="GO" id="GO:0005829">
    <property type="term" value="C:cytosol"/>
    <property type="evidence" value="ECO:0007669"/>
    <property type="project" value="TreeGrafter"/>
</dbReference>
<dbReference type="EMBL" id="LDAU01000129">
    <property type="protein sequence ID" value="KRX03587.1"/>
    <property type="molecule type" value="Genomic_DNA"/>
</dbReference>
<dbReference type="OrthoDB" id="10253702at2759"/>
<protein>
    <submittedName>
        <fullName evidence="2">Ribosomal protein S5 domain 2-type fold</fullName>
    </submittedName>
</protein>
<keyword evidence="2" id="KW-0689">Ribosomal protein</keyword>
<keyword evidence="3" id="KW-1185">Reference proteome</keyword>
<evidence type="ECO:0000313" key="2">
    <source>
        <dbReference type="EMBL" id="KRX03587.1"/>
    </source>
</evidence>